<reference evidence="2 3" key="1">
    <citation type="submission" date="2019-03" db="EMBL/GenBank/DDBJ databases">
        <title>First draft genome of Liparis tanakae, snailfish: a comprehensive survey of snailfish specific genes.</title>
        <authorList>
            <person name="Kim W."/>
            <person name="Song I."/>
            <person name="Jeong J.-H."/>
            <person name="Kim D."/>
            <person name="Kim S."/>
            <person name="Ryu S."/>
            <person name="Song J.Y."/>
            <person name="Lee S.K."/>
        </authorList>
    </citation>
    <scope>NUCLEOTIDE SEQUENCE [LARGE SCALE GENOMIC DNA]</scope>
    <source>
        <tissue evidence="2">Muscle</tissue>
    </source>
</reference>
<gene>
    <name evidence="2" type="ORF">EYF80_006294</name>
</gene>
<protein>
    <submittedName>
        <fullName evidence="2">Uncharacterized protein</fullName>
    </submittedName>
</protein>
<dbReference type="EMBL" id="SRLO01000033">
    <property type="protein sequence ID" value="TNN83313.1"/>
    <property type="molecule type" value="Genomic_DNA"/>
</dbReference>
<comment type="caution">
    <text evidence="2">The sequence shown here is derived from an EMBL/GenBank/DDBJ whole genome shotgun (WGS) entry which is preliminary data.</text>
</comment>
<organism evidence="2 3">
    <name type="scientific">Liparis tanakae</name>
    <name type="common">Tanaka's snailfish</name>
    <dbReference type="NCBI Taxonomy" id="230148"/>
    <lineage>
        <taxon>Eukaryota</taxon>
        <taxon>Metazoa</taxon>
        <taxon>Chordata</taxon>
        <taxon>Craniata</taxon>
        <taxon>Vertebrata</taxon>
        <taxon>Euteleostomi</taxon>
        <taxon>Actinopterygii</taxon>
        <taxon>Neopterygii</taxon>
        <taxon>Teleostei</taxon>
        <taxon>Neoteleostei</taxon>
        <taxon>Acanthomorphata</taxon>
        <taxon>Eupercaria</taxon>
        <taxon>Perciformes</taxon>
        <taxon>Cottioidei</taxon>
        <taxon>Cottales</taxon>
        <taxon>Liparidae</taxon>
        <taxon>Liparis</taxon>
    </lineage>
</organism>
<evidence type="ECO:0000256" key="1">
    <source>
        <dbReference type="SAM" id="MobiDB-lite"/>
    </source>
</evidence>
<feature type="region of interest" description="Disordered" evidence="1">
    <location>
        <begin position="19"/>
        <end position="85"/>
    </location>
</feature>
<proteinExistence type="predicted"/>
<accession>A0A4Z2J1K3</accession>
<feature type="compositionally biased region" description="Basic and acidic residues" evidence="1">
    <location>
        <begin position="28"/>
        <end position="50"/>
    </location>
</feature>
<evidence type="ECO:0000313" key="3">
    <source>
        <dbReference type="Proteomes" id="UP000314294"/>
    </source>
</evidence>
<dbReference type="Proteomes" id="UP000314294">
    <property type="component" value="Unassembled WGS sequence"/>
</dbReference>
<keyword evidence="3" id="KW-1185">Reference proteome</keyword>
<sequence length="85" mass="8741">MLMAQRLRMLAVHIMTSKGALPRHRDAHQHVTEHHAEDQEHQQHGVEVVRRRGGPRGAGAVGGRQGVRGGGGRGGGGGGGGGGEG</sequence>
<dbReference type="AlphaFoldDB" id="A0A4Z2J1K3"/>
<evidence type="ECO:0000313" key="2">
    <source>
        <dbReference type="EMBL" id="TNN83313.1"/>
    </source>
</evidence>
<feature type="compositionally biased region" description="Gly residues" evidence="1">
    <location>
        <begin position="55"/>
        <end position="85"/>
    </location>
</feature>
<name>A0A4Z2J1K3_9TELE</name>